<reference evidence="4" key="1">
    <citation type="journal article" date="2019" name="Int. J. Syst. Evol. Microbiol.">
        <title>The Global Catalogue of Microorganisms (GCM) 10K type strain sequencing project: providing services to taxonomists for standard genome sequencing and annotation.</title>
        <authorList>
            <consortium name="The Broad Institute Genomics Platform"/>
            <consortium name="The Broad Institute Genome Sequencing Center for Infectious Disease"/>
            <person name="Wu L."/>
            <person name="Ma J."/>
        </authorList>
    </citation>
    <scope>NUCLEOTIDE SEQUENCE [LARGE SCALE GENOMIC DNA]</scope>
    <source>
        <strain evidence="4">CCUG 52478</strain>
    </source>
</reference>
<gene>
    <name evidence="3" type="ORF">ACFQ3F_05835</name>
</gene>
<dbReference type="PANTHER" id="PTHR13847:SF287">
    <property type="entry name" value="FAD-DEPENDENT OXIDOREDUCTASE DOMAIN-CONTAINING PROTEIN 1"/>
    <property type="match status" value="1"/>
</dbReference>
<dbReference type="InterPro" id="IPR036188">
    <property type="entry name" value="FAD/NAD-bd_sf"/>
</dbReference>
<protein>
    <submittedName>
        <fullName evidence="3">NAD(P)/FAD-dependent oxidoreductase</fullName>
        <ecNumber evidence="3">1.-.-.-</ecNumber>
    </submittedName>
</protein>
<organism evidence="3 4">
    <name type="scientific">Nocardioides ginsengisoli</name>
    <dbReference type="NCBI Taxonomy" id="363868"/>
    <lineage>
        <taxon>Bacteria</taxon>
        <taxon>Bacillati</taxon>
        <taxon>Actinomycetota</taxon>
        <taxon>Actinomycetes</taxon>
        <taxon>Propionibacteriales</taxon>
        <taxon>Nocardioidaceae</taxon>
        <taxon>Nocardioides</taxon>
    </lineage>
</organism>
<proteinExistence type="predicted"/>
<dbReference type="RefSeq" id="WP_367921464.1">
    <property type="nucleotide sequence ID" value="NZ_BAABAC010000042.1"/>
</dbReference>
<keyword evidence="4" id="KW-1185">Reference proteome</keyword>
<evidence type="ECO:0000313" key="3">
    <source>
        <dbReference type="EMBL" id="MFD1247301.1"/>
    </source>
</evidence>
<dbReference type="Pfam" id="PF01266">
    <property type="entry name" value="DAO"/>
    <property type="match status" value="1"/>
</dbReference>
<comment type="caution">
    <text evidence="3">The sequence shown here is derived from an EMBL/GenBank/DDBJ whole genome shotgun (WGS) entry which is preliminary data.</text>
</comment>
<dbReference type="Proteomes" id="UP001597229">
    <property type="component" value="Unassembled WGS sequence"/>
</dbReference>
<accession>A0ABW3VX44</accession>
<feature type="domain" description="FAD dependent oxidoreductase" evidence="2">
    <location>
        <begin position="3"/>
        <end position="338"/>
    </location>
</feature>
<dbReference type="EC" id="1.-.-.-" evidence="3"/>
<dbReference type="InterPro" id="IPR006076">
    <property type="entry name" value="FAD-dep_OxRdtase"/>
</dbReference>
<keyword evidence="1 3" id="KW-0560">Oxidoreductase</keyword>
<dbReference type="EMBL" id="JBHTLX010000008">
    <property type="protein sequence ID" value="MFD1247301.1"/>
    <property type="molecule type" value="Genomic_DNA"/>
</dbReference>
<sequence length="345" mass="35595">MYDVLVVGGGIAGASIGHELAARGRSVCVLEGENELAKHTTGRSAATWVGGYGPPEVQRLTLESRPFLESPPIDVAGPLLSPLSCLYVGGVDADASLAAAIPGATVLDPVDAERINPVLRPGWTQVAVLDETACDLDVAGLHQGYVRGLRAAGGEIRLGARVVAAARTPGVWRLSLASGDEVAAPVVVNAAGAWGDVVGGLLGSAGVGLEPRRRTIFGSPAAVPMAGMPFTCDLAGTWYVKAEGDLALCSPEDATPHEPGDPRPDELEIARTIEEINEATLLGLRSVRTAWAGLRTFAPDGNPVARYDADVDGLFWFVGQAGYGIQMAPALAVEAAERLVGADVP</sequence>
<dbReference type="SUPFAM" id="SSF51905">
    <property type="entry name" value="FAD/NAD(P)-binding domain"/>
    <property type="match status" value="1"/>
</dbReference>
<dbReference type="GO" id="GO:0016491">
    <property type="term" value="F:oxidoreductase activity"/>
    <property type="evidence" value="ECO:0007669"/>
    <property type="project" value="UniProtKB-KW"/>
</dbReference>
<evidence type="ECO:0000259" key="2">
    <source>
        <dbReference type="Pfam" id="PF01266"/>
    </source>
</evidence>
<name>A0ABW3VX44_9ACTN</name>
<evidence type="ECO:0000256" key="1">
    <source>
        <dbReference type="ARBA" id="ARBA00023002"/>
    </source>
</evidence>
<dbReference type="PANTHER" id="PTHR13847">
    <property type="entry name" value="SARCOSINE DEHYDROGENASE-RELATED"/>
    <property type="match status" value="1"/>
</dbReference>
<evidence type="ECO:0000313" key="4">
    <source>
        <dbReference type="Proteomes" id="UP001597229"/>
    </source>
</evidence>
<dbReference type="Gene3D" id="3.50.50.60">
    <property type="entry name" value="FAD/NAD(P)-binding domain"/>
    <property type="match status" value="1"/>
</dbReference>
<dbReference type="Gene3D" id="3.30.9.10">
    <property type="entry name" value="D-Amino Acid Oxidase, subunit A, domain 2"/>
    <property type="match status" value="1"/>
</dbReference>